<dbReference type="Gene3D" id="2.60.120.260">
    <property type="entry name" value="Galactose-binding domain-like"/>
    <property type="match status" value="1"/>
</dbReference>
<keyword evidence="2" id="KW-0732">Signal</keyword>
<comment type="caution">
    <text evidence="4">The sequence shown here is derived from an EMBL/GenBank/DDBJ whole genome shotgun (WGS) entry which is preliminary data.</text>
</comment>
<evidence type="ECO:0000256" key="2">
    <source>
        <dbReference type="SAM" id="SignalP"/>
    </source>
</evidence>
<name>A0A246FPH0_9BACT</name>
<feature type="domain" description="CBM-cenC" evidence="3">
    <location>
        <begin position="51"/>
        <end position="181"/>
    </location>
</feature>
<dbReference type="Pfam" id="PF02018">
    <property type="entry name" value="CBM_4_9"/>
    <property type="match status" value="1"/>
</dbReference>
<evidence type="ECO:0000256" key="1">
    <source>
        <dbReference type="ARBA" id="ARBA00022801"/>
    </source>
</evidence>
<evidence type="ECO:0000313" key="5">
    <source>
        <dbReference type="Proteomes" id="UP000197277"/>
    </source>
</evidence>
<dbReference type="InterPro" id="IPR003305">
    <property type="entry name" value="CenC_carb-bd"/>
</dbReference>
<organism evidence="4 5">
    <name type="scientific">Hymenobacter amundsenii</name>
    <dbReference type="NCBI Taxonomy" id="2006685"/>
    <lineage>
        <taxon>Bacteria</taxon>
        <taxon>Pseudomonadati</taxon>
        <taxon>Bacteroidota</taxon>
        <taxon>Cytophagia</taxon>
        <taxon>Cytophagales</taxon>
        <taxon>Hymenobacteraceae</taxon>
        <taxon>Hymenobacter</taxon>
    </lineage>
</organism>
<dbReference type="SUPFAM" id="SSF49785">
    <property type="entry name" value="Galactose-binding domain-like"/>
    <property type="match status" value="1"/>
</dbReference>
<dbReference type="EMBL" id="NIRR01000002">
    <property type="protein sequence ID" value="OWP64656.1"/>
    <property type="molecule type" value="Genomic_DNA"/>
</dbReference>
<feature type="chain" id="PRO_5012467598" description="CBM-cenC domain-containing protein" evidence="2">
    <location>
        <begin position="48"/>
        <end position="201"/>
    </location>
</feature>
<evidence type="ECO:0000313" key="4">
    <source>
        <dbReference type="EMBL" id="OWP64656.1"/>
    </source>
</evidence>
<protein>
    <recommendedName>
        <fullName evidence="3">CBM-cenC domain-containing protein</fullName>
    </recommendedName>
</protein>
<proteinExistence type="predicted"/>
<feature type="signal peptide" evidence="2">
    <location>
        <begin position="1"/>
        <end position="47"/>
    </location>
</feature>
<dbReference type="AlphaFoldDB" id="A0A246FPH0"/>
<sequence>MPGGVAYVDILANFAAKTFSAFFMKSLLYAGLALSLAACSSSGSDQAAAGDYITRNDFESMMGWLPDATALTKEHAHSGSYATVVNPDKEFSLTYNAMLGDMSPHKLRGVTVEAWVFLSDDKGSAKLGLQVVDPDQDNKEVFGDGINLSEQVKEYNTWTKVSKEFMLPDNVTYTQRLKVFLWRSDAASPVYLDDLTIKGLE</sequence>
<evidence type="ECO:0000259" key="3">
    <source>
        <dbReference type="Pfam" id="PF02018"/>
    </source>
</evidence>
<keyword evidence="1" id="KW-0378">Hydrolase</keyword>
<keyword evidence="5" id="KW-1185">Reference proteome</keyword>
<accession>A0A246FPH0</accession>
<reference evidence="4 5" key="1">
    <citation type="submission" date="2017-06" db="EMBL/GenBank/DDBJ databases">
        <title>Hymenobacter amundsenii sp. nov. isolated from regoliths in Antarctica.</title>
        <authorList>
            <person name="Sedlacek I."/>
            <person name="Kralova S."/>
            <person name="Pantucek R."/>
            <person name="Svec P."/>
            <person name="Holochova P."/>
            <person name="Stankova E."/>
            <person name="Vrbovska V."/>
            <person name="Busse H.-J."/>
        </authorList>
    </citation>
    <scope>NUCLEOTIDE SEQUENCE [LARGE SCALE GENOMIC DNA]</scope>
    <source>
        <strain evidence="4 5">CCM 8682</strain>
    </source>
</reference>
<gene>
    <name evidence="4" type="ORF">CDA63_02540</name>
</gene>
<dbReference type="Proteomes" id="UP000197277">
    <property type="component" value="Unassembled WGS sequence"/>
</dbReference>
<dbReference type="InterPro" id="IPR008979">
    <property type="entry name" value="Galactose-bd-like_sf"/>
</dbReference>
<dbReference type="GO" id="GO:0016798">
    <property type="term" value="F:hydrolase activity, acting on glycosyl bonds"/>
    <property type="evidence" value="ECO:0007669"/>
    <property type="project" value="InterPro"/>
</dbReference>